<dbReference type="GO" id="GO:0004497">
    <property type="term" value="F:monooxygenase activity"/>
    <property type="evidence" value="ECO:0007669"/>
    <property type="project" value="UniProtKB-KW"/>
</dbReference>
<evidence type="ECO:0000256" key="1">
    <source>
        <dbReference type="ARBA" id="ARBA00001971"/>
    </source>
</evidence>
<dbReference type="Gene3D" id="1.10.630.10">
    <property type="entry name" value="Cytochrome P450"/>
    <property type="match status" value="1"/>
</dbReference>
<gene>
    <name evidence="8" type="ORF">CVT26_015299</name>
</gene>
<comment type="caution">
    <text evidence="8">The sequence shown here is derived from an EMBL/GenBank/DDBJ whole genome shotgun (WGS) entry which is preliminary data.</text>
</comment>
<dbReference type="PROSITE" id="PS00086">
    <property type="entry name" value="CYTOCHROME_P450"/>
    <property type="match status" value="1"/>
</dbReference>
<keyword evidence="3 6" id="KW-0479">Metal-binding</keyword>
<comment type="similarity">
    <text evidence="2 7">Belongs to the cytochrome P450 family.</text>
</comment>
<dbReference type="GO" id="GO:0016705">
    <property type="term" value="F:oxidoreductase activity, acting on paired donors, with incorporation or reduction of molecular oxygen"/>
    <property type="evidence" value="ECO:0007669"/>
    <property type="project" value="InterPro"/>
</dbReference>
<dbReference type="InterPro" id="IPR036396">
    <property type="entry name" value="Cyt_P450_sf"/>
</dbReference>
<dbReference type="OrthoDB" id="1844152at2759"/>
<dbReference type="InterPro" id="IPR001128">
    <property type="entry name" value="Cyt_P450"/>
</dbReference>
<evidence type="ECO:0000313" key="8">
    <source>
        <dbReference type="EMBL" id="PPR01224.1"/>
    </source>
</evidence>
<comment type="cofactor">
    <cofactor evidence="1 6">
        <name>heme</name>
        <dbReference type="ChEBI" id="CHEBI:30413"/>
    </cofactor>
</comment>
<organism evidence="8 9">
    <name type="scientific">Gymnopilus dilepis</name>
    <dbReference type="NCBI Taxonomy" id="231916"/>
    <lineage>
        <taxon>Eukaryota</taxon>
        <taxon>Fungi</taxon>
        <taxon>Dikarya</taxon>
        <taxon>Basidiomycota</taxon>
        <taxon>Agaricomycotina</taxon>
        <taxon>Agaricomycetes</taxon>
        <taxon>Agaricomycetidae</taxon>
        <taxon>Agaricales</taxon>
        <taxon>Agaricineae</taxon>
        <taxon>Hymenogastraceae</taxon>
        <taxon>Gymnopilus</taxon>
    </lineage>
</organism>
<evidence type="ECO:0000256" key="6">
    <source>
        <dbReference type="PIRSR" id="PIRSR602403-1"/>
    </source>
</evidence>
<evidence type="ECO:0000313" key="9">
    <source>
        <dbReference type="Proteomes" id="UP000284706"/>
    </source>
</evidence>
<proteinExistence type="inferred from homology"/>
<evidence type="ECO:0000256" key="4">
    <source>
        <dbReference type="ARBA" id="ARBA00023002"/>
    </source>
</evidence>
<dbReference type="AlphaFoldDB" id="A0A409YE14"/>
<evidence type="ECO:0000256" key="7">
    <source>
        <dbReference type="RuleBase" id="RU000461"/>
    </source>
</evidence>
<name>A0A409YE14_9AGAR</name>
<dbReference type="InterPro" id="IPR017972">
    <property type="entry name" value="Cyt_P450_CS"/>
</dbReference>
<feature type="binding site" description="axial binding residue" evidence="6">
    <location>
        <position position="451"/>
    </location>
    <ligand>
        <name>heme</name>
        <dbReference type="ChEBI" id="CHEBI:30413"/>
    </ligand>
    <ligandPart>
        <name>Fe</name>
        <dbReference type="ChEBI" id="CHEBI:18248"/>
    </ligandPart>
</feature>
<dbReference type="STRING" id="231916.A0A409YE14"/>
<dbReference type="CDD" id="cd11041">
    <property type="entry name" value="CYP503A1-like"/>
    <property type="match status" value="1"/>
</dbReference>
<evidence type="ECO:0000256" key="2">
    <source>
        <dbReference type="ARBA" id="ARBA00010617"/>
    </source>
</evidence>
<accession>A0A409YE14</accession>
<dbReference type="InParanoid" id="A0A409YE14"/>
<dbReference type="SUPFAM" id="SSF48264">
    <property type="entry name" value="Cytochrome P450"/>
    <property type="match status" value="1"/>
</dbReference>
<evidence type="ECO:0000256" key="5">
    <source>
        <dbReference type="ARBA" id="ARBA00023004"/>
    </source>
</evidence>
<keyword evidence="7" id="KW-0503">Monooxygenase</keyword>
<dbReference type="PANTHER" id="PTHR46206">
    <property type="entry name" value="CYTOCHROME P450"/>
    <property type="match status" value="1"/>
</dbReference>
<keyword evidence="6 7" id="KW-0349">Heme</keyword>
<keyword evidence="9" id="KW-1185">Reference proteome</keyword>
<dbReference type="GO" id="GO:0020037">
    <property type="term" value="F:heme binding"/>
    <property type="evidence" value="ECO:0007669"/>
    <property type="project" value="InterPro"/>
</dbReference>
<reference evidence="8 9" key="1">
    <citation type="journal article" date="2018" name="Evol. Lett.">
        <title>Horizontal gene cluster transfer increased hallucinogenic mushroom diversity.</title>
        <authorList>
            <person name="Reynolds H.T."/>
            <person name="Vijayakumar V."/>
            <person name="Gluck-Thaler E."/>
            <person name="Korotkin H.B."/>
            <person name="Matheny P.B."/>
            <person name="Slot J.C."/>
        </authorList>
    </citation>
    <scope>NUCLEOTIDE SEQUENCE [LARGE SCALE GENOMIC DNA]</scope>
    <source>
        <strain evidence="8 9">SRW20</strain>
    </source>
</reference>
<dbReference type="InterPro" id="IPR002403">
    <property type="entry name" value="Cyt_P450_E_grp-IV"/>
</dbReference>
<dbReference type="Pfam" id="PF00067">
    <property type="entry name" value="p450"/>
    <property type="match status" value="1"/>
</dbReference>
<keyword evidence="5 6" id="KW-0408">Iron</keyword>
<dbReference type="EMBL" id="NHYE01000957">
    <property type="protein sequence ID" value="PPR01224.1"/>
    <property type="molecule type" value="Genomic_DNA"/>
</dbReference>
<evidence type="ECO:0000256" key="3">
    <source>
        <dbReference type="ARBA" id="ARBA00022723"/>
    </source>
</evidence>
<evidence type="ECO:0008006" key="10">
    <source>
        <dbReference type="Google" id="ProtNLM"/>
    </source>
</evidence>
<keyword evidence="4 7" id="KW-0560">Oxidoreductase</keyword>
<sequence>MLFVLGLLFAVLSACLFFKFLNSSTYRLRHIPTVGSSSSVVWSYIGAVRYYFQGHKMVQEGYEKYHDSVFKIPTMSKWLVVLSGPRMCDDLRRASDHYLSQIDALTEVLQLKYTAPLPSPDDDTNFHINFLRAPLGRHLVEYHQDIRMEIGQAIHDVFDVPGKTLSTTELLYATTRIFARANHRLFVGSPLYWSGRNTDYLRACEQFASNVFLGSQFLLLFPRVLRPIFGLFVKKVVFRTAKLVKRHISPLLEARLRKDGNLMKYGEENQAILIDWMLSEMQNRHISLDIDDIVVRVLLINFASLSGVAAVLSDSLVNIASYPEYVTQIRNEIEDVLEEEGWSREALAKMVKLDSFMKESMRLGAGGFTGNRRILRDFTLSNGITIPAGSYITFANRPTHNDARYHDHPTEFQGFRFVEQTNEQEGLKGEKSSMVSLSHDFLAWGLGKHACPGRFFASHNLKLALAHILLDYDVEFAVDAKPRHIWFQAVCLLGPGGNLVFKKRK</sequence>
<dbReference type="PRINTS" id="PR00465">
    <property type="entry name" value="EP450IV"/>
</dbReference>
<protein>
    <recommendedName>
        <fullName evidence="10">Cytochrome P450</fullName>
    </recommendedName>
</protein>
<dbReference type="GO" id="GO:0005506">
    <property type="term" value="F:iron ion binding"/>
    <property type="evidence" value="ECO:0007669"/>
    <property type="project" value="InterPro"/>
</dbReference>
<dbReference type="Proteomes" id="UP000284706">
    <property type="component" value="Unassembled WGS sequence"/>
</dbReference>